<keyword evidence="2" id="KW-1185">Reference proteome</keyword>
<accession>A0AAW1HWS3</accession>
<sequence length="286" mass="33305">MITAVLTYNQSVHSTTGYTPFSLLYGPYDDLNAHELNLDMTVYDNYNEKNYSLFRKDELLPFYEQLYHKTKGSKNIEKLNANKARSIEINEPVVYVAKQRIRKTDPRIRKTDPCFDKVNVTAVDKNKINGVRENSNKSTNIHIRKVKLESGRIQIKVQIYILGKSNELKRNSICRAALTSRNQALQIEKINSNGYFAEKLGLTKLLSHYHKFYFYIDIENIEVSYKTLLGNIVLLGISKNTSSLMQQGISNLEDTCLRNKLPDATRYQQFRRHLPKDRRFIKQVEK</sequence>
<reference evidence="1 2" key="1">
    <citation type="journal article" date="2024" name="BMC Genomics">
        <title>De novo assembly and annotation of Popillia japonica's genome with initial clues to its potential as an invasive pest.</title>
        <authorList>
            <person name="Cucini C."/>
            <person name="Boschi S."/>
            <person name="Funari R."/>
            <person name="Cardaioli E."/>
            <person name="Iannotti N."/>
            <person name="Marturano G."/>
            <person name="Paoli F."/>
            <person name="Bruttini M."/>
            <person name="Carapelli A."/>
            <person name="Frati F."/>
            <person name="Nardi F."/>
        </authorList>
    </citation>
    <scope>NUCLEOTIDE SEQUENCE [LARGE SCALE GENOMIC DNA]</scope>
    <source>
        <strain evidence="1">DMR45628</strain>
    </source>
</reference>
<proteinExistence type="predicted"/>
<name>A0AAW1HWS3_POPJA</name>
<dbReference type="EMBL" id="JASPKY010000860">
    <property type="protein sequence ID" value="KAK9680889.1"/>
    <property type="molecule type" value="Genomic_DNA"/>
</dbReference>
<evidence type="ECO:0000313" key="1">
    <source>
        <dbReference type="EMBL" id="KAK9680889.1"/>
    </source>
</evidence>
<dbReference type="AlphaFoldDB" id="A0AAW1HWS3"/>
<protein>
    <recommendedName>
        <fullName evidence="3">Integrase catalytic domain-containing protein</fullName>
    </recommendedName>
</protein>
<comment type="caution">
    <text evidence="1">The sequence shown here is derived from an EMBL/GenBank/DDBJ whole genome shotgun (WGS) entry which is preliminary data.</text>
</comment>
<organism evidence="1 2">
    <name type="scientific">Popillia japonica</name>
    <name type="common">Japanese beetle</name>
    <dbReference type="NCBI Taxonomy" id="7064"/>
    <lineage>
        <taxon>Eukaryota</taxon>
        <taxon>Metazoa</taxon>
        <taxon>Ecdysozoa</taxon>
        <taxon>Arthropoda</taxon>
        <taxon>Hexapoda</taxon>
        <taxon>Insecta</taxon>
        <taxon>Pterygota</taxon>
        <taxon>Neoptera</taxon>
        <taxon>Endopterygota</taxon>
        <taxon>Coleoptera</taxon>
        <taxon>Polyphaga</taxon>
        <taxon>Scarabaeiformia</taxon>
        <taxon>Scarabaeidae</taxon>
        <taxon>Rutelinae</taxon>
        <taxon>Popillia</taxon>
    </lineage>
</organism>
<dbReference type="Proteomes" id="UP001458880">
    <property type="component" value="Unassembled WGS sequence"/>
</dbReference>
<gene>
    <name evidence="1" type="ORF">QE152_g38751</name>
</gene>
<evidence type="ECO:0000313" key="2">
    <source>
        <dbReference type="Proteomes" id="UP001458880"/>
    </source>
</evidence>
<evidence type="ECO:0008006" key="3">
    <source>
        <dbReference type="Google" id="ProtNLM"/>
    </source>
</evidence>